<evidence type="ECO:0000313" key="3">
    <source>
        <dbReference type="Proteomes" id="UP000247792"/>
    </source>
</evidence>
<dbReference type="OrthoDB" id="5125627at2"/>
<gene>
    <name evidence="2" type="ORF">DFR42_10686</name>
</gene>
<keyword evidence="1" id="KW-0812">Transmembrane</keyword>
<dbReference type="InterPro" id="IPR010699">
    <property type="entry name" value="DUF1275"/>
</dbReference>
<keyword evidence="3" id="KW-1185">Reference proteome</keyword>
<name>A0A318J066_9BURK</name>
<feature type="transmembrane region" description="Helical" evidence="1">
    <location>
        <begin position="15"/>
        <end position="33"/>
    </location>
</feature>
<keyword evidence="1" id="KW-0472">Membrane</keyword>
<evidence type="ECO:0000313" key="2">
    <source>
        <dbReference type="EMBL" id="PXX41907.1"/>
    </source>
</evidence>
<protein>
    <submittedName>
        <fullName evidence="2">Uncharacterized membrane protein YoaK (UPF0700 family)</fullName>
    </submittedName>
</protein>
<dbReference type="PANTHER" id="PTHR37314:SF5">
    <property type="entry name" value="SLR0142 PROTEIN"/>
    <property type="match status" value="1"/>
</dbReference>
<dbReference type="RefSeq" id="WP_110256349.1">
    <property type="nucleotide sequence ID" value="NZ_QJKB01000006.1"/>
</dbReference>
<evidence type="ECO:0000256" key="1">
    <source>
        <dbReference type="SAM" id="Phobius"/>
    </source>
</evidence>
<proteinExistence type="predicted"/>
<feature type="transmembrane region" description="Helical" evidence="1">
    <location>
        <begin position="99"/>
        <end position="121"/>
    </location>
</feature>
<feature type="transmembrane region" description="Helical" evidence="1">
    <location>
        <begin position="67"/>
        <end position="87"/>
    </location>
</feature>
<keyword evidence="1" id="KW-1133">Transmembrane helix</keyword>
<dbReference type="PANTHER" id="PTHR37314">
    <property type="entry name" value="SLR0142 PROTEIN"/>
    <property type="match status" value="1"/>
</dbReference>
<feature type="transmembrane region" description="Helical" evidence="1">
    <location>
        <begin position="217"/>
        <end position="233"/>
    </location>
</feature>
<feature type="transmembrane region" description="Helical" evidence="1">
    <location>
        <begin position="40"/>
        <end position="61"/>
    </location>
</feature>
<accession>A0A318J066</accession>
<organism evidence="2 3">
    <name type="scientific">Undibacterium pigrum</name>
    <dbReference type="NCBI Taxonomy" id="401470"/>
    <lineage>
        <taxon>Bacteria</taxon>
        <taxon>Pseudomonadati</taxon>
        <taxon>Pseudomonadota</taxon>
        <taxon>Betaproteobacteria</taxon>
        <taxon>Burkholderiales</taxon>
        <taxon>Oxalobacteraceae</taxon>
        <taxon>Undibacterium</taxon>
    </lineage>
</organism>
<dbReference type="Pfam" id="PF06912">
    <property type="entry name" value="DUF1275"/>
    <property type="match status" value="1"/>
</dbReference>
<dbReference type="EMBL" id="QJKB01000006">
    <property type="protein sequence ID" value="PXX41907.1"/>
    <property type="molecule type" value="Genomic_DNA"/>
</dbReference>
<reference evidence="2 3" key="1">
    <citation type="submission" date="2018-05" db="EMBL/GenBank/DDBJ databases">
        <title>Genomic Encyclopedia of Type Strains, Phase IV (KMG-IV): sequencing the most valuable type-strain genomes for metagenomic binning, comparative biology and taxonomic classification.</title>
        <authorList>
            <person name="Goeker M."/>
        </authorList>
    </citation>
    <scope>NUCLEOTIDE SEQUENCE [LARGE SCALE GENOMIC DNA]</scope>
    <source>
        <strain evidence="2 3">DSM 19792</strain>
    </source>
</reference>
<comment type="caution">
    <text evidence="2">The sequence shown here is derived from an EMBL/GenBank/DDBJ whole genome shotgun (WGS) entry which is preliminary data.</text>
</comment>
<dbReference type="Proteomes" id="UP000247792">
    <property type="component" value="Unassembled WGS sequence"/>
</dbReference>
<dbReference type="AlphaFoldDB" id="A0A318J066"/>
<sequence>MPTDISSATPASSPVPVFHAWMAPLLALVAAYIDTLGFIALFGLFTAHVTGNFVLIGAAFVHGGSGMTLKFLAFPAFIAGVLVAKWTHGFLSARGSTRVLKTLLALEALFLFSFAMTGILLRPDLDANPGYTAIATGMLGALAMGLQNGTSRLSLSSLVPTTVMTGNVTQIVIDLVDAASGNIVARERTRRFIPAVAGFVVGAVGGAVAYIGMGFMAVLPVIAVLLVLIRLADPRV</sequence>